<dbReference type="AlphaFoldDB" id="A0A484YAT7"/>
<accession>A0A484YAT7</accession>
<protein>
    <submittedName>
        <fullName evidence="2">Glycosyltransferase (GlcNAc)</fullName>
    </submittedName>
</protein>
<evidence type="ECO:0000313" key="2">
    <source>
        <dbReference type="EMBL" id="VFS32105.1"/>
    </source>
</evidence>
<dbReference type="EMBL" id="CAADIW010000025">
    <property type="protein sequence ID" value="VFS32105.1"/>
    <property type="molecule type" value="Genomic_DNA"/>
</dbReference>
<dbReference type="Pfam" id="PF11397">
    <property type="entry name" value="GlcNAc"/>
    <property type="match status" value="1"/>
</dbReference>
<keyword evidence="2" id="KW-0808">Transferase</keyword>
<organism evidence="2 3">
    <name type="scientific">Enterobacter cancerogenus</name>
    <dbReference type="NCBI Taxonomy" id="69218"/>
    <lineage>
        <taxon>Bacteria</taxon>
        <taxon>Pseudomonadati</taxon>
        <taxon>Pseudomonadota</taxon>
        <taxon>Gammaproteobacteria</taxon>
        <taxon>Enterobacterales</taxon>
        <taxon>Enterobacteriaceae</taxon>
        <taxon>Enterobacter</taxon>
        <taxon>Enterobacter cloacae complex</taxon>
    </lineage>
</organism>
<dbReference type="InterPro" id="IPR021067">
    <property type="entry name" value="Glycosyltransferase"/>
</dbReference>
<dbReference type="Proteomes" id="UP000351155">
    <property type="component" value="Unassembled WGS sequence"/>
</dbReference>
<gene>
    <name evidence="2" type="ORF">NCTC12126_03174</name>
</gene>
<reference evidence="2 3" key="1">
    <citation type="submission" date="2019-03" db="EMBL/GenBank/DDBJ databases">
        <authorList>
            <consortium name="Pathogen Informatics"/>
        </authorList>
    </citation>
    <scope>NUCLEOTIDE SEQUENCE [LARGE SCALE GENOMIC DNA]</scope>
    <source>
        <strain evidence="2 3">NCTC12126</strain>
    </source>
</reference>
<dbReference type="GO" id="GO:0016740">
    <property type="term" value="F:transferase activity"/>
    <property type="evidence" value="ECO:0007669"/>
    <property type="project" value="UniProtKB-KW"/>
</dbReference>
<dbReference type="PANTHER" id="PTHR34496">
    <property type="entry name" value="GLCNAC TRANSFERASE-RELATED"/>
    <property type="match status" value="1"/>
</dbReference>
<name>A0A484YAT7_9ENTR</name>
<dbReference type="PANTHER" id="PTHR34496:SF10">
    <property type="entry name" value="GLCNAC TRANSFERASE"/>
    <property type="match status" value="1"/>
</dbReference>
<proteinExistence type="predicted"/>
<sequence>MAETLFEQEAYFLQIDSHCRFIPGWDDEMIAMLRQVEQKSPRPILSSYPPPYSPGEDEEASKKRYVSRLIFREF</sequence>
<evidence type="ECO:0000313" key="3">
    <source>
        <dbReference type="Proteomes" id="UP000351155"/>
    </source>
</evidence>
<feature type="region of interest" description="Disordered" evidence="1">
    <location>
        <begin position="42"/>
        <end position="62"/>
    </location>
</feature>
<evidence type="ECO:0000256" key="1">
    <source>
        <dbReference type="SAM" id="MobiDB-lite"/>
    </source>
</evidence>